<dbReference type="Proteomes" id="UP001061958">
    <property type="component" value="Unassembled WGS sequence"/>
</dbReference>
<dbReference type="PANTHER" id="PTHR33505:SF4">
    <property type="entry name" value="PROTEIN PREY, MITOCHONDRIAL"/>
    <property type="match status" value="1"/>
</dbReference>
<dbReference type="PANTHER" id="PTHR33505">
    <property type="entry name" value="ZGC:162634"/>
    <property type="match status" value="1"/>
</dbReference>
<dbReference type="InterPro" id="IPR005651">
    <property type="entry name" value="Trm112-like"/>
</dbReference>
<reference evidence="3" key="1">
    <citation type="journal article" date="2022" name="Proc. Natl. Acad. Sci. U.S.A.">
        <title>Life cycle and functional genomics of the unicellular red alga Galdieria for elucidating algal and plant evolution and industrial use.</title>
        <authorList>
            <person name="Hirooka S."/>
            <person name="Itabashi T."/>
            <person name="Ichinose T.M."/>
            <person name="Onuma R."/>
            <person name="Fujiwara T."/>
            <person name="Yamashita S."/>
            <person name="Jong L.W."/>
            <person name="Tomita R."/>
            <person name="Iwane A.H."/>
            <person name="Miyagishima S.Y."/>
        </authorList>
    </citation>
    <scope>NUCLEOTIDE SEQUENCE</scope>
    <source>
        <strain evidence="3">NBRC 102759</strain>
    </source>
</reference>
<evidence type="ECO:0000256" key="1">
    <source>
        <dbReference type="ARBA" id="ARBA00038479"/>
    </source>
</evidence>
<sequence length="107" mass="12665">MMACRRKCLKSNPCWKPLTTCLAKVHLFQRCISTHTVLLQQFREEWLRFLVCPVSKQPLRYDSKKNELVNDSLFIRYPIRDGIPLLTPWDGNKETEQISIETSQRKV</sequence>
<reference evidence="3" key="2">
    <citation type="submission" date="2022-01" db="EMBL/GenBank/DDBJ databases">
        <authorList>
            <person name="Hirooka S."/>
            <person name="Miyagishima S.Y."/>
        </authorList>
    </citation>
    <scope>NUCLEOTIDE SEQUENCE</scope>
    <source>
        <strain evidence="3">NBRC 102759</strain>
    </source>
</reference>
<dbReference type="Gene3D" id="2.20.25.10">
    <property type="match status" value="1"/>
</dbReference>
<name>A0A9C7Q5D1_9RHOD</name>
<proteinExistence type="inferred from homology"/>
<keyword evidence="4" id="KW-1185">Reference proteome</keyword>
<dbReference type="AlphaFoldDB" id="A0A9C7Q5D1"/>
<dbReference type="OrthoDB" id="1884515at2759"/>
<protein>
    <recommendedName>
        <fullName evidence="2">Protein preY, mitochondrial</fullName>
    </recommendedName>
</protein>
<accession>A0A9C7Q5D1</accession>
<dbReference type="Pfam" id="PF03966">
    <property type="entry name" value="Trm112p"/>
    <property type="match status" value="1"/>
</dbReference>
<evidence type="ECO:0000256" key="2">
    <source>
        <dbReference type="ARBA" id="ARBA00040939"/>
    </source>
</evidence>
<evidence type="ECO:0000313" key="3">
    <source>
        <dbReference type="EMBL" id="GJQ15904.1"/>
    </source>
</evidence>
<comment type="similarity">
    <text evidence="1">Belongs to the PREY family.</text>
</comment>
<dbReference type="EMBL" id="BQMJ01000077">
    <property type="protein sequence ID" value="GJQ15904.1"/>
    <property type="molecule type" value="Genomic_DNA"/>
</dbReference>
<comment type="caution">
    <text evidence="3">The sequence shown here is derived from an EMBL/GenBank/DDBJ whole genome shotgun (WGS) entry which is preliminary data.</text>
</comment>
<evidence type="ECO:0000313" key="4">
    <source>
        <dbReference type="Proteomes" id="UP001061958"/>
    </source>
</evidence>
<gene>
    <name evidence="3" type="ORF">GpartN1_g7695.t1</name>
</gene>
<dbReference type="SUPFAM" id="SSF158997">
    <property type="entry name" value="Trm112p-like"/>
    <property type="match status" value="1"/>
</dbReference>
<organism evidence="3 4">
    <name type="scientific">Galdieria partita</name>
    <dbReference type="NCBI Taxonomy" id="83374"/>
    <lineage>
        <taxon>Eukaryota</taxon>
        <taxon>Rhodophyta</taxon>
        <taxon>Bangiophyceae</taxon>
        <taxon>Galdieriales</taxon>
        <taxon>Galdieriaceae</taxon>
        <taxon>Galdieria</taxon>
    </lineage>
</organism>